<proteinExistence type="predicted"/>
<dbReference type="KEGG" id="mtm:MYCTH_2124981"/>
<protein>
    <submittedName>
        <fullName evidence="1">Uncharacterized protein</fullName>
    </submittedName>
</protein>
<keyword evidence="2" id="KW-1185">Reference proteome</keyword>
<dbReference type="GeneID" id="11511934"/>
<evidence type="ECO:0000313" key="2">
    <source>
        <dbReference type="Proteomes" id="UP000007322"/>
    </source>
</evidence>
<dbReference type="AlphaFoldDB" id="G2Q799"/>
<organism evidence="1 2">
    <name type="scientific">Thermothelomyces thermophilus (strain ATCC 42464 / BCRC 31852 / DSM 1799)</name>
    <name type="common">Sporotrichum thermophile</name>
    <dbReference type="NCBI Taxonomy" id="573729"/>
    <lineage>
        <taxon>Eukaryota</taxon>
        <taxon>Fungi</taxon>
        <taxon>Dikarya</taxon>
        <taxon>Ascomycota</taxon>
        <taxon>Pezizomycotina</taxon>
        <taxon>Sordariomycetes</taxon>
        <taxon>Sordariomycetidae</taxon>
        <taxon>Sordariales</taxon>
        <taxon>Chaetomiaceae</taxon>
        <taxon>Thermothelomyces</taxon>
    </lineage>
</organism>
<dbReference type="InParanoid" id="G2Q799"/>
<dbReference type="EMBL" id="CP003003">
    <property type="protein sequence ID" value="AEO56010.1"/>
    <property type="molecule type" value="Genomic_DNA"/>
</dbReference>
<dbReference type="VEuPathDB" id="FungiDB:MYCTH_2124981"/>
<dbReference type="RefSeq" id="XP_003661255.1">
    <property type="nucleotide sequence ID" value="XM_003661207.1"/>
</dbReference>
<accession>G2Q799</accession>
<sequence>MGRFFVASRGRISKNRTRKVIRAVLENRLDILDNEQKKLARWARESEDSDDVPPGKQLLHSDYFWHCGE</sequence>
<name>G2Q799_THET4</name>
<dbReference type="Proteomes" id="UP000007322">
    <property type="component" value="Chromosome 2"/>
</dbReference>
<reference evidence="1 2" key="1">
    <citation type="journal article" date="2011" name="Nat. Biotechnol.">
        <title>Comparative genomic analysis of the thermophilic biomass-degrading fungi Myceliophthora thermophila and Thielavia terrestris.</title>
        <authorList>
            <person name="Berka R.M."/>
            <person name="Grigoriev I.V."/>
            <person name="Otillar R."/>
            <person name="Salamov A."/>
            <person name="Grimwood J."/>
            <person name="Reid I."/>
            <person name="Ishmael N."/>
            <person name="John T."/>
            <person name="Darmond C."/>
            <person name="Moisan M.-C."/>
            <person name="Henrissat B."/>
            <person name="Coutinho P.M."/>
            <person name="Lombard V."/>
            <person name="Natvig D.O."/>
            <person name="Lindquist E."/>
            <person name="Schmutz J."/>
            <person name="Lucas S."/>
            <person name="Harris P."/>
            <person name="Powlowski J."/>
            <person name="Bellemare A."/>
            <person name="Taylor D."/>
            <person name="Butler G."/>
            <person name="de Vries R.P."/>
            <person name="Allijn I.E."/>
            <person name="van den Brink J."/>
            <person name="Ushinsky S."/>
            <person name="Storms R."/>
            <person name="Powell A.J."/>
            <person name="Paulsen I.T."/>
            <person name="Elbourne L.D.H."/>
            <person name="Baker S.E."/>
            <person name="Magnuson J."/>
            <person name="LaBoissiere S."/>
            <person name="Clutterbuck A.J."/>
            <person name="Martinez D."/>
            <person name="Wogulis M."/>
            <person name="de Leon A.L."/>
            <person name="Rey M.W."/>
            <person name="Tsang A."/>
        </authorList>
    </citation>
    <scope>NUCLEOTIDE SEQUENCE [LARGE SCALE GENOMIC DNA]</scope>
    <source>
        <strain evidence="2">ATCC 42464 / BCRC 31852 / DSM 1799</strain>
    </source>
</reference>
<dbReference type="HOGENOM" id="CLU_2777675_0_0_1"/>
<evidence type="ECO:0000313" key="1">
    <source>
        <dbReference type="EMBL" id="AEO56010.1"/>
    </source>
</evidence>
<gene>
    <name evidence="1" type="ORF">MYCTH_2124981</name>
</gene>